<dbReference type="InterPro" id="IPR018253">
    <property type="entry name" value="DnaJ_domain_CS"/>
</dbReference>
<feature type="domain" description="J" evidence="2">
    <location>
        <begin position="184"/>
        <end position="251"/>
    </location>
</feature>
<protein>
    <submittedName>
        <fullName evidence="3">Putative DNAJ protein-like protein</fullName>
    </submittedName>
</protein>
<dbReference type="Gene3D" id="1.10.287.110">
    <property type="entry name" value="DnaJ domain"/>
    <property type="match status" value="1"/>
</dbReference>
<dbReference type="PRINTS" id="PR00625">
    <property type="entry name" value="JDOMAIN"/>
</dbReference>
<organism evidence="3">
    <name type="scientific">Trypanosoma vivax (strain Y486)</name>
    <dbReference type="NCBI Taxonomy" id="1055687"/>
    <lineage>
        <taxon>Eukaryota</taxon>
        <taxon>Discoba</taxon>
        <taxon>Euglenozoa</taxon>
        <taxon>Kinetoplastea</taxon>
        <taxon>Metakinetoplastina</taxon>
        <taxon>Trypanosomatida</taxon>
        <taxon>Trypanosomatidae</taxon>
        <taxon>Trypanosoma</taxon>
        <taxon>Duttonella</taxon>
    </lineage>
</organism>
<dbReference type="PROSITE" id="PS50076">
    <property type="entry name" value="DNAJ_2"/>
    <property type="match status" value="1"/>
</dbReference>
<dbReference type="EMBL" id="HE573026">
    <property type="protein sequence ID" value="CCC51459.1"/>
    <property type="molecule type" value="Genomic_DNA"/>
</dbReference>
<sequence length="266" mass="29831">MGLDDIDDDVTLPVTAPVAKKQTTMPCQKPHTGEIVSQQSPVDLGDLFSDLVVSPDLNGSKDVLRQQDLPVNQATGSPQLSTHLTSHQNAAVPKDPLDDFFSPQVVCHSPVNDKPRVCEPQEDLFDFSKPIKRTVYKDEKSFLDAFESRSQLRCHGTMDGPTLADLSRDASDNMVKARLLKLMNYYDVLGVSRNSSEEEIRQRFKKKALELHPDRVGRTQTPEEIELFKVMTKAHEVLCDPEQRAKYDAELCQPPLAPIGKKSWFS</sequence>
<dbReference type="SMART" id="SM00271">
    <property type="entry name" value="DnaJ"/>
    <property type="match status" value="1"/>
</dbReference>
<name>G0U6F5_TRYVY</name>
<accession>G0U6F5</accession>
<dbReference type="VEuPathDB" id="TriTrypDB:TvY486_1005100"/>
<dbReference type="InterPro" id="IPR036869">
    <property type="entry name" value="J_dom_sf"/>
</dbReference>
<proteinExistence type="predicted"/>
<dbReference type="Pfam" id="PF00226">
    <property type="entry name" value="DnaJ"/>
    <property type="match status" value="1"/>
</dbReference>
<dbReference type="InterPro" id="IPR050817">
    <property type="entry name" value="DjlA_DnaK_co-chaperone"/>
</dbReference>
<dbReference type="PROSITE" id="PS00636">
    <property type="entry name" value="DNAJ_1"/>
    <property type="match status" value="1"/>
</dbReference>
<dbReference type="InterPro" id="IPR001623">
    <property type="entry name" value="DnaJ_domain"/>
</dbReference>
<dbReference type="CDD" id="cd06257">
    <property type="entry name" value="DnaJ"/>
    <property type="match status" value="1"/>
</dbReference>
<evidence type="ECO:0000313" key="3">
    <source>
        <dbReference type="EMBL" id="CCC51459.1"/>
    </source>
</evidence>
<dbReference type="SUPFAM" id="SSF46565">
    <property type="entry name" value="Chaperone J-domain"/>
    <property type="match status" value="1"/>
</dbReference>
<gene>
    <name evidence="3" type="ORF">TVY486_1005100</name>
</gene>
<dbReference type="PANTHER" id="PTHR24074">
    <property type="entry name" value="CO-CHAPERONE PROTEIN DJLA"/>
    <property type="match status" value="1"/>
</dbReference>
<evidence type="ECO:0000256" key="1">
    <source>
        <dbReference type="SAM" id="MobiDB-lite"/>
    </source>
</evidence>
<feature type="region of interest" description="Disordered" evidence="1">
    <location>
        <begin position="16"/>
        <end position="38"/>
    </location>
</feature>
<evidence type="ECO:0000259" key="2">
    <source>
        <dbReference type="PROSITE" id="PS50076"/>
    </source>
</evidence>
<dbReference type="AlphaFoldDB" id="G0U6F5"/>
<reference evidence="3" key="1">
    <citation type="journal article" date="2012" name="Proc. Natl. Acad. Sci. U.S.A.">
        <title>Antigenic diversity is generated by distinct evolutionary mechanisms in African trypanosome species.</title>
        <authorList>
            <person name="Jackson A.P."/>
            <person name="Berry A."/>
            <person name="Aslett M."/>
            <person name="Allison H.C."/>
            <person name="Burton P."/>
            <person name="Vavrova-Anderson J."/>
            <person name="Brown R."/>
            <person name="Browne H."/>
            <person name="Corton N."/>
            <person name="Hauser H."/>
            <person name="Gamble J."/>
            <person name="Gilderthorp R."/>
            <person name="Marcello L."/>
            <person name="McQuillan J."/>
            <person name="Otto T.D."/>
            <person name="Quail M.A."/>
            <person name="Sanders M.J."/>
            <person name="van Tonder A."/>
            <person name="Ginger M.L."/>
            <person name="Field M.C."/>
            <person name="Barry J.D."/>
            <person name="Hertz-Fowler C."/>
            <person name="Berriman M."/>
        </authorList>
    </citation>
    <scope>NUCLEOTIDE SEQUENCE</scope>
    <source>
        <strain evidence="3">Y486</strain>
    </source>
</reference>